<dbReference type="OrthoDB" id="257992at2759"/>
<proteinExistence type="predicted"/>
<dbReference type="EMBL" id="CAJFDH010000006">
    <property type="protein sequence ID" value="CAD5231037.1"/>
    <property type="molecule type" value="Genomic_DNA"/>
</dbReference>
<evidence type="ECO:0000256" key="1">
    <source>
        <dbReference type="ARBA" id="ARBA00004141"/>
    </source>
</evidence>
<keyword evidence="3" id="KW-0633">Potassium transport</keyword>
<keyword evidence="7 13" id="KW-1133">Transmembrane helix</keyword>
<keyword evidence="8" id="KW-0406">Ion transport</keyword>
<dbReference type="InterPro" id="IPR003148">
    <property type="entry name" value="RCK_N"/>
</dbReference>
<comment type="catalytic activity">
    <reaction evidence="11">
        <text>K(+)(in) = K(+)(out)</text>
        <dbReference type="Rhea" id="RHEA:29463"/>
        <dbReference type="ChEBI" id="CHEBI:29103"/>
    </reaction>
</comment>
<keyword evidence="2" id="KW-0813">Transport</keyword>
<dbReference type="EMBL" id="CAJFCW020000006">
    <property type="protein sequence ID" value="CAG9128338.1"/>
    <property type="molecule type" value="Genomic_DNA"/>
</dbReference>
<dbReference type="InterPro" id="IPR003929">
    <property type="entry name" value="K_chnl_BK_asu"/>
</dbReference>
<dbReference type="Gene3D" id="1.10.287.70">
    <property type="match status" value="1"/>
</dbReference>
<dbReference type="Gene3D" id="3.40.50.720">
    <property type="entry name" value="NAD(P)-binding Rossmann-like Domain"/>
    <property type="match status" value="2"/>
</dbReference>
<protein>
    <recommendedName>
        <fullName evidence="14">RCK N-terminal domain-containing protein</fullName>
    </recommendedName>
</protein>
<dbReference type="Proteomes" id="UP000614601">
    <property type="component" value="Unassembled WGS sequence"/>
</dbReference>
<dbReference type="Pfam" id="PF07885">
    <property type="entry name" value="Ion_trans_2"/>
    <property type="match status" value="1"/>
</dbReference>
<feature type="domain" description="RCK N-terminal" evidence="14">
    <location>
        <begin position="329"/>
        <end position="469"/>
    </location>
</feature>
<evidence type="ECO:0000259" key="14">
    <source>
        <dbReference type="PROSITE" id="PS51201"/>
    </source>
</evidence>
<evidence type="ECO:0000256" key="2">
    <source>
        <dbReference type="ARBA" id="ARBA00022448"/>
    </source>
</evidence>
<keyword evidence="9 13" id="KW-0472">Membrane</keyword>
<evidence type="ECO:0000256" key="11">
    <source>
        <dbReference type="ARBA" id="ARBA00034430"/>
    </source>
</evidence>
<organism evidence="15 16">
    <name type="scientific">Bursaphelenchus okinawaensis</name>
    <dbReference type="NCBI Taxonomy" id="465554"/>
    <lineage>
        <taxon>Eukaryota</taxon>
        <taxon>Metazoa</taxon>
        <taxon>Ecdysozoa</taxon>
        <taxon>Nematoda</taxon>
        <taxon>Chromadorea</taxon>
        <taxon>Rhabditida</taxon>
        <taxon>Tylenchina</taxon>
        <taxon>Tylenchomorpha</taxon>
        <taxon>Aphelenchoidea</taxon>
        <taxon>Aphelenchoididae</taxon>
        <taxon>Bursaphelenchus</taxon>
    </lineage>
</organism>
<evidence type="ECO:0000256" key="4">
    <source>
        <dbReference type="ARBA" id="ARBA00022692"/>
    </source>
</evidence>
<dbReference type="FunFam" id="3.40.50.720:FF:000034">
    <property type="entry name" value="Potassium channel subfamily T member 1"/>
    <property type="match status" value="1"/>
</dbReference>
<dbReference type="InterPro" id="IPR013099">
    <property type="entry name" value="K_chnl_dom"/>
</dbReference>
<keyword evidence="4 13" id="KW-0812">Transmembrane</keyword>
<keyword evidence="16" id="KW-1185">Reference proteome</keyword>
<dbReference type="FunFam" id="3.40.50.720:FF:000011">
    <property type="entry name" value="Potassium channel subfamily T member 1"/>
    <property type="match status" value="1"/>
</dbReference>
<gene>
    <name evidence="15" type="ORF">BOKJ2_LOCUS14441</name>
</gene>
<dbReference type="PROSITE" id="PS51201">
    <property type="entry name" value="RCK_N"/>
    <property type="match status" value="1"/>
</dbReference>
<dbReference type="GO" id="GO:0005886">
    <property type="term" value="C:plasma membrane"/>
    <property type="evidence" value="ECO:0007669"/>
    <property type="project" value="TreeGrafter"/>
</dbReference>
<evidence type="ECO:0000256" key="9">
    <source>
        <dbReference type="ARBA" id="ARBA00023136"/>
    </source>
</evidence>
<evidence type="ECO:0000256" key="13">
    <source>
        <dbReference type="SAM" id="Phobius"/>
    </source>
</evidence>
<feature type="transmembrane region" description="Helical" evidence="13">
    <location>
        <begin position="132"/>
        <end position="155"/>
    </location>
</feature>
<accession>A0A811LN00</accession>
<feature type="transmembrane region" description="Helical" evidence="13">
    <location>
        <begin position="162"/>
        <end position="184"/>
    </location>
</feature>
<evidence type="ECO:0000256" key="8">
    <source>
        <dbReference type="ARBA" id="ARBA00023065"/>
    </source>
</evidence>
<dbReference type="Pfam" id="PF22614">
    <property type="entry name" value="Slo-like_RCK"/>
    <property type="match status" value="2"/>
</dbReference>
<dbReference type="GO" id="GO:0005228">
    <property type="term" value="F:intracellular sodium-activated potassium channel activity"/>
    <property type="evidence" value="ECO:0007669"/>
    <property type="project" value="TreeGrafter"/>
</dbReference>
<dbReference type="Proteomes" id="UP000783686">
    <property type="component" value="Unassembled WGS sequence"/>
</dbReference>
<feature type="region of interest" description="Disordered" evidence="12">
    <location>
        <begin position="1090"/>
        <end position="1113"/>
    </location>
</feature>
<evidence type="ECO:0000313" key="15">
    <source>
        <dbReference type="EMBL" id="CAD5231037.1"/>
    </source>
</evidence>
<evidence type="ECO:0000256" key="3">
    <source>
        <dbReference type="ARBA" id="ARBA00022538"/>
    </source>
</evidence>
<keyword evidence="5" id="KW-0631">Potassium channel</keyword>
<dbReference type="PANTHER" id="PTHR10027:SF10">
    <property type="entry name" value="SLOWPOKE 2, ISOFORM D"/>
    <property type="match status" value="1"/>
</dbReference>
<comment type="caution">
    <text evidence="15">The sequence shown here is derived from an EMBL/GenBank/DDBJ whole genome shotgun (WGS) entry which is preliminary data.</text>
</comment>
<dbReference type="AlphaFoldDB" id="A0A811LN00"/>
<dbReference type="GO" id="GO:0015271">
    <property type="term" value="F:outward rectifier potassium channel activity"/>
    <property type="evidence" value="ECO:0007669"/>
    <property type="project" value="TreeGrafter"/>
</dbReference>
<reference evidence="15" key="1">
    <citation type="submission" date="2020-09" db="EMBL/GenBank/DDBJ databases">
        <authorList>
            <person name="Kikuchi T."/>
        </authorList>
    </citation>
    <scope>NUCLEOTIDE SEQUENCE</scope>
    <source>
        <strain evidence="15">SH1</strain>
    </source>
</reference>
<evidence type="ECO:0000256" key="6">
    <source>
        <dbReference type="ARBA" id="ARBA00022958"/>
    </source>
</evidence>
<evidence type="ECO:0000256" key="12">
    <source>
        <dbReference type="SAM" id="MobiDB-lite"/>
    </source>
</evidence>
<evidence type="ECO:0000256" key="5">
    <source>
        <dbReference type="ARBA" id="ARBA00022826"/>
    </source>
</evidence>
<evidence type="ECO:0000313" key="16">
    <source>
        <dbReference type="Proteomes" id="UP000614601"/>
    </source>
</evidence>
<keyword evidence="10" id="KW-0407">Ion channel</keyword>
<comment type="subcellular location">
    <subcellularLocation>
        <location evidence="1">Membrane</location>
        <topology evidence="1">Multi-pass membrane protein</topology>
    </subcellularLocation>
</comment>
<dbReference type="Pfam" id="PF03493">
    <property type="entry name" value="BK_channel_a"/>
    <property type="match status" value="1"/>
</dbReference>
<feature type="transmembrane region" description="Helical" evidence="13">
    <location>
        <begin position="82"/>
        <end position="101"/>
    </location>
</feature>
<sequence>MNMMEYENPLFIDEEVEIAPLTPIDMNVQHHRNSSNMQQIMELQATRAEFNAQMQYGGDQDVKSKLQQYFLENHRWSFGIRAFNFTIKVLACVLYCIQVIWNDGEMPENVSQISFISSDWNYLVWTNRTNTIWAFQVIVAILSMFLTMTIFFVTFKGSVVRLFTYSHFLLELLTGMPLIISIFFPRLRYLNLPIYLNCWIADGILQDMIHDYYRSSIKYDMKVLNREIQALVSTLICLMLSGACGMEALQRGGTTKYDLFTSFYFVVVSFSTVGYGDVSPDTMLSRSYVMLLIIAGICVLPKKIEALTQTWLEKEKAGFDHTKGFSPSSKHIVVTIPNLDADFISDFFNEFYAHKKHQGFMIVLLSPCELDVGMKNLLRIPLWSDRVLFVRGTALKDEDLARCNMGTARACFILSARNNQEKKISDQQTILRSWAVKDYAPEVPQYVQVFRTEAKLHIDHAHMVICEDEFKFSLLANNCICPGISTFITLLMHTSQGEEGQKSSELWHRIYGFHSGNEIYDIQVKDSKFFFDYVGKTFAYTSFHAHRTYGICLVGVKKGEKGSRIQLNPGHQHVVQITDRFYYIALTNEESIRDLHKLTKKHNTTAHIANLGSLAMDLPGSVSEKRKSRFKNIKKRAFTTSHEKRSSKKRLADRTSSIDAVTGTLESSSDEDVSDCTLCSGIGCIADEVVKSYPPVNAYIGSNPTLCYTLKEKKEHCCLRLDEPCEHVDYTNATAYNFRNKLIIVAADKATAGLYNLLLPLRSFCRPVHDLKPIVLLLQLDGKGSNPRPSDVFLDVLSHFPDIYWMNGKISNLDNLLRAGVNNAEHFIVVKQAKTELEVQLADCGTIVTVQKIHRMFPNLKITTELVSESNMRFVEFDANDPYALQQSKYEKKEKKRGSSLAFMFRLPFASGSVFSAHMLDRLLYQAFLKPYLCDFLKILLGIDQSSGSGYLASIEITEEDMWIKTYGRLFQKLCSSVADIPIGIYRTIDVSQQQQHQGVTIEVDEAAELEEDEKDEKKSLLNENNKGNVQDLVKQRMKSLQLNVTQYKETLDFRRKISYVIINPSFDLELQNGDIVYVIRSPVSESTKTKKIDPRVGLRKKVSSQDPNSEAL</sequence>
<dbReference type="PANTHER" id="PTHR10027">
    <property type="entry name" value="CALCIUM-ACTIVATED POTASSIUM CHANNEL ALPHA CHAIN"/>
    <property type="match status" value="1"/>
</dbReference>
<evidence type="ECO:0000256" key="10">
    <source>
        <dbReference type="ARBA" id="ARBA00023303"/>
    </source>
</evidence>
<keyword evidence="6" id="KW-0630">Potassium</keyword>
<evidence type="ECO:0000256" key="7">
    <source>
        <dbReference type="ARBA" id="ARBA00022989"/>
    </source>
</evidence>
<dbReference type="InterPro" id="IPR047871">
    <property type="entry name" value="K_chnl_Slo-like"/>
</dbReference>
<name>A0A811LN00_9BILA</name>
<dbReference type="SUPFAM" id="SSF81324">
    <property type="entry name" value="Voltage-gated potassium channels"/>
    <property type="match status" value="1"/>
</dbReference>